<name>A0A0K2T2J1_LEPSM</name>
<accession>A0A0K2T2J1</accession>
<protein>
    <submittedName>
        <fullName evidence="1">Uncharacterized protein</fullName>
    </submittedName>
</protein>
<sequence length="69" mass="7871">MLNSKSKSPSHSNSLVSSNEIVCPCHHSISLKSLFNMVRLEFPSKYKLKSPGINQIKRQGRNLFTWMAH</sequence>
<dbReference type="AlphaFoldDB" id="A0A0K2T2J1"/>
<evidence type="ECO:0000313" key="1">
    <source>
        <dbReference type="EMBL" id="CDW20020.1"/>
    </source>
</evidence>
<proteinExistence type="predicted"/>
<organism evidence="1">
    <name type="scientific">Lepeophtheirus salmonis</name>
    <name type="common">Salmon louse</name>
    <name type="synonym">Caligus salmonis</name>
    <dbReference type="NCBI Taxonomy" id="72036"/>
    <lineage>
        <taxon>Eukaryota</taxon>
        <taxon>Metazoa</taxon>
        <taxon>Ecdysozoa</taxon>
        <taxon>Arthropoda</taxon>
        <taxon>Crustacea</taxon>
        <taxon>Multicrustacea</taxon>
        <taxon>Hexanauplia</taxon>
        <taxon>Copepoda</taxon>
        <taxon>Siphonostomatoida</taxon>
        <taxon>Caligidae</taxon>
        <taxon>Lepeophtheirus</taxon>
    </lineage>
</organism>
<dbReference type="EMBL" id="HACA01002659">
    <property type="protein sequence ID" value="CDW20020.1"/>
    <property type="molecule type" value="Transcribed_RNA"/>
</dbReference>
<reference evidence="1" key="1">
    <citation type="submission" date="2014-05" db="EMBL/GenBank/DDBJ databases">
        <authorList>
            <person name="Chronopoulou M."/>
        </authorList>
    </citation>
    <scope>NUCLEOTIDE SEQUENCE</scope>
    <source>
        <tissue evidence="1">Whole organism</tissue>
    </source>
</reference>